<dbReference type="SUPFAM" id="SSF51445">
    <property type="entry name" value="(Trans)glycosidases"/>
    <property type="match status" value="1"/>
</dbReference>
<name>A0ABR6MXD7_9DEIO</name>
<evidence type="ECO:0000256" key="4">
    <source>
        <dbReference type="SAM" id="MobiDB-lite"/>
    </source>
</evidence>
<proteinExistence type="predicted"/>
<organism evidence="7 8">
    <name type="scientific">Deinococcus metallilatus</name>
    <dbReference type="NCBI Taxonomy" id="1211322"/>
    <lineage>
        <taxon>Bacteria</taxon>
        <taxon>Thermotogati</taxon>
        <taxon>Deinococcota</taxon>
        <taxon>Deinococci</taxon>
        <taxon>Deinococcales</taxon>
        <taxon>Deinococcaceae</taxon>
        <taxon>Deinococcus</taxon>
    </lineage>
</organism>
<evidence type="ECO:0000256" key="2">
    <source>
        <dbReference type="ARBA" id="ARBA00022723"/>
    </source>
</evidence>
<feature type="chain" id="PRO_5045989348" evidence="5">
    <location>
        <begin position="21"/>
        <end position="622"/>
    </location>
</feature>
<evidence type="ECO:0000256" key="5">
    <source>
        <dbReference type="SAM" id="SignalP"/>
    </source>
</evidence>
<accession>A0ABR6MXD7</accession>
<feature type="domain" description="Glycosyl hydrolase family 13 catalytic" evidence="6">
    <location>
        <begin position="57"/>
        <end position="426"/>
    </location>
</feature>
<dbReference type="PANTHER" id="PTHR10357">
    <property type="entry name" value="ALPHA-AMYLASE FAMILY MEMBER"/>
    <property type="match status" value="1"/>
</dbReference>
<dbReference type="RefSeq" id="WP_206733009.1">
    <property type="nucleotide sequence ID" value="NZ_BSUI01000039.1"/>
</dbReference>
<keyword evidence="3 5" id="KW-0732">Signal</keyword>
<comment type="caution">
    <text evidence="7">The sequence shown here is derived from an EMBL/GenBank/DDBJ whole genome shotgun (WGS) entry which is preliminary data.</text>
</comment>
<dbReference type="InterPro" id="IPR013780">
    <property type="entry name" value="Glyco_hydro_b"/>
</dbReference>
<dbReference type="EMBL" id="JACHFV010000012">
    <property type="protein sequence ID" value="MBB5296609.1"/>
    <property type="molecule type" value="Genomic_DNA"/>
</dbReference>
<comment type="cofactor">
    <cofactor evidence="1">
        <name>Ca(2+)</name>
        <dbReference type="ChEBI" id="CHEBI:29108"/>
    </cofactor>
</comment>
<evidence type="ECO:0000313" key="8">
    <source>
        <dbReference type="Proteomes" id="UP000536909"/>
    </source>
</evidence>
<dbReference type="Gene3D" id="2.60.40.1180">
    <property type="entry name" value="Golgi alpha-mannosidase II"/>
    <property type="match status" value="1"/>
</dbReference>
<feature type="region of interest" description="Disordered" evidence="4">
    <location>
        <begin position="24"/>
        <end position="44"/>
    </location>
</feature>
<dbReference type="InterPro" id="IPR006047">
    <property type="entry name" value="GH13_cat_dom"/>
</dbReference>
<dbReference type="InterPro" id="IPR017853">
    <property type="entry name" value="GH"/>
</dbReference>
<dbReference type="SUPFAM" id="SSF51011">
    <property type="entry name" value="Glycosyl hydrolase domain"/>
    <property type="match status" value="1"/>
</dbReference>
<keyword evidence="7" id="KW-0326">Glycosidase</keyword>
<evidence type="ECO:0000256" key="1">
    <source>
        <dbReference type="ARBA" id="ARBA00001913"/>
    </source>
</evidence>
<protein>
    <submittedName>
        <fullName evidence="7">Glycosidase</fullName>
    </submittedName>
</protein>
<dbReference type="Pfam" id="PF00128">
    <property type="entry name" value="Alpha-amylase"/>
    <property type="match status" value="1"/>
</dbReference>
<dbReference type="PROSITE" id="PS51257">
    <property type="entry name" value="PROKAR_LIPOPROTEIN"/>
    <property type="match status" value="1"/>
</dbReference>
<dbReference type="Gene3D" id="3.20.20.80">
    <property type="entry name" value="Glycosidases"/>
    <property type="match status" value="1"/>
</dbReference>
<dbReference type="GO" id="GO:0016798">
    <property type="term" value="F:hydrolase activity, acting on glycosyl bonds"/>
    <property type="evidence" value="ECO:0007669"/>
    <property type="project" value="UniProtKB-KW"/>
</dbReference>
<dbReference type="PANTHER" id="PTHR10357:SF215">
    <property type="entry name" value="ALPHA-AMYLASE 1"/>
    <property type="match status" value="1"/>
</dbReference>
<sequence>MNRPPRKAFRLLLTASLLLAGCGQQPTDGQSAAPPASGLTSQSITGSRFNEDSILYMALTDRFSDGNSANNNQGFNEYRPGQLKYYQGGDWQGMINRFDYIKNLGVTALWISPVSDDQDLSKDGGEAGYHGYFTYDYNAPNPHFGTTAKLTELVNLAHTNNVAVVLDVVPNHTGNFLDPGATNYNPATNAPAAPFNNPSWYHHNGDITDWNNQYQVENYDLGGLDDLDQSQTAVRDAIVGAYQNWFNTTGADAARVDAARAMPKSFLQDFQTSLNVPTFGEIFEGNIDYVSDYQKYEWGVLDFPLFFALRDAFAYDKSLKNIGGIFDNDYKYQNPLRLVTFIDNHDRDRFLTVADDDWRRLRLAMTFIFAARGIPDIYYGTEQAYYGDGKPKEWQGIANEQNREMLTSYDQTHPMYRYIQCLSTVRKTYTALRRGTQREMWKDDTVYAFSRRVDTTGEEAIAAFTNAWDPQTRTIPLRAESTLAVGTVLTNALNTSQTVTVQSGGVTGKQITVNLGAKSSVIFVPGSVAAYAPPAATVTKVRVHYNVGMGNSVFLRGATYPLWWNQGRGMHNEGADLWTWQTERLLPGQCVDYKPLINDTSWSTGSNYNVCVGQTVDIYPNF</sequence>
<feature type="signal peptide" evidence="5">
    <location>
        <begin position="1"/>
        <end position="20"/>
    </location>
</feature>
<gene>
    <name evidence="7" type="ORF">HNQ10_003459</name>
</gene>
<dbReference type="SMART" id="SM00642">
    <property type="entry name" value="Aamy"/>
    <property type="match status" value="1"/>
</dbReference>
<evidence type="ECO:0000313" key="7">
    <source>
        <dbReference type="EMBL" id="MBB5296609.1"/>
    </source>
</evidence>
<keyword evidence="2" id="KW-0479">Metal-binding</keyword>
<reference evidence="7 8" key="1">
    <citation type="submission" date="2020-08" db="EMBL/GenBank/DDBJ databases">
        <title>Genomic Encyclopedia of Type Strains, Phase IV (KMG-IV): sequencing the most valuable type-strain genomes for metagenomic binning, comparative biology and taxonomic classification.</title>
        <authorList>
            <person name="Goeker M."/>
        </authorList>
    </citation>
    <scope>NUCLEOTIDE SEQUENCE [LARGE SCALE GENOMIC DNA]</scope>
    <source>
        <strain evidence="7 8">DSM 105434</strain>
    </source>
</reference>
<keyword evidence="7" id="KW-0378">Hydrolase</keyword>
<evidence type="ECO:0000256" key="3">
    <source>
        <dbReference type="ARBA" id="ARBA00022729"/>
    </source>
</evidence>
<evidence type="ECO:0000259" key="6">
    <source>
        <dbReference type="SMART" id="SM00642"/>
    </source>
</evidence>
<dbReference type="Proteomes" id="UP000536909">
    <property type="component" value="Unassembled WGS sequence"/>
</dbReference>
<keyword evidence="8" id="KW-1185">Reference proteome</keyword>